<protein>
    <submittedName>
        <fullName evidence="1">Uncharacterized protein</fullName>
    </submittedName>
</protein>
<reference evidence="1" key="2">
    <citation type="submission" date="2021-08" db="EMBL/GenBank/DDBJ databases">
        <authorList>
            <person name="Tani A."/>
            <person name="Ola A."/>
            <person name="Ogura Y."/>
            <person name="Katsura K."/>
            <person name="Hayashi T."/>
        </authorList>
    </citation>
    <scope>NUCLEOTIDE SEQUENCE</scope>
    <source>
        <strain evidence="1">LMG 23639</strain>
    </source>
</reference>
<name>A0ABQ4SZS9_9HYPH</name>
<evidence type="ECO:0000313" key="1">
    <source>
        <dbReference type="EMBL" id="GJE08592.1"/>
    </source>
</evidence>
<dbReference type="EMBL" id="BPQR01000084">
    <property type="protein sequence ID" value="GJE08592.1"/>
    <property type="molecule type" value="Genomic_DNA"/>
</dbReference>
<dbReference type="Proteomes" id="UP001055102">
    <property type="component" value="Unassembled WGS sequence"/>
</dbReference>
<organism evidence="1 2">
    <name type="scientific">Methylobacterium jeotgali</name>
    <dbReference type="NCBI Taxonomy" id="381630"/>
    <lineage>
        <taxon>Bacteria</taxon>
        <taxon>Pseudomonadati</taxon>
        <taxon>Pseudomonadota</taxon>
        <taxon>Alphaproteobacteria</taxon>
        <taxon>Hyphomicrobiales</taxon>
        <taxon>Methylobacteriaceae</taxon>
        <taxon>Methylobacterium</taxon>
    </lineage>
</organism>
<keyword evidence="2" id="KW-1185">Reference proteome</keyword>
<dbReference type="RefSeq" id="WP_238278425.1">
    <property type="nucleotide sequence ID" value="NZ_BPQR01000084.1"/>
</dbReference>
<comment type="caution">
    <text evidence="1">The sequence shown here is derived from an EMBL/GenBank/DDBJ whole genome shotgun (WGS) entry which is preliminary data.</text>
</comment>
<sequence>MGWAVGYDDRLSRDVGYGVPAKCDHPGCDAEIDRGLAHICGGDPYGGEHGCGLHFCGSHLFMSGRRSEHPGRPQLCEACYHEREPFPQKPDVPEWLEHKLSAPSWEEWRTEHPAEVAAARLAVSGPVRFTVFSVQGHE</sequence>
<evidence type="ECO:0000313" key="2">
    <source>
        <dbReference type="Proteomes" id="UP001055102"/>
    </source>
</evidence>
<gene>
    <name evidence="1" type="ORF">AOPFMNJM_3935</name>
</gene>
<proteinExistence type="predicted"/>
<accession>A0ABQ4SZS9</accession>
<reference evidence="1" key="1">
    <citation type="journal article" date="2021" name="Front. Microbiol.">
        <title>Comprehensive Comparative Genomics and Phenotyping of Methylobacterium Species.</title>
        <authorList>
            <person name="Alessa O."/>
            <person name="Ogura Y."/>
            <person name="Fujitani Y."/>
            <person name="Takami H."/>
            <person name="Hayashi T."/>
            <person name="Sahin N."/>
            <person name="Tani A."/>
        </authorList>
    </citation>
    <scope>NUCLEOTIDE SEQUENCE</scope>
    <source>
        <strain evidence="1">LMG 23639</strain>
    </source>
</reference>